<keyword evidence="2" id="KW-1185">Reference proteome</keyword>
<dbReference type="STRING" id="53341.SAMN05421579_12618"/>
<dbReference type="AlphaFoldDB" id="A0A1I5CFR4"/>
<dbReference type="OrthoDB" id="7831428at2"/>
<name>A0A1I5CFR4_9GAMM</name>
<evidence type="ECO:0000313" key="1">
    <source>
        <dbReference type="EMBL" id="SFN85662.1"/>
    </source>
</evidence>
<dbReference type="NCBIfam" id="TIGR03360">
    <property type="entry name" value="VI_minor_1"/>
    <property type="match status" value="1"/>
</dbReference>
<organism evidence="1 2">
    <name type="scientific">Xenorhabdus japonica</name>
    <dbReference type="NCBI Taxonomy" id="53341"/>
    <lineage>
        <taxon>Bacteria</taxon>
        <taxon>Pseudomonadati</taxon>
        <taxon>Pseudomonadota</taxon>
        <taxon>Gammaproteobacteria</taxon>
        <taxon>Enterobacterales</taxon>
        <taxon>Morganellaceae</taxon>
        <taxon>Xenorhabdus</taxon>
    </lineage>
</organism>
<dbReference type="EMBL" id="FOVO01000026">
    <property type="protein sequence ID" value="SFN85662.1"/>
    <property type="molecule type" value="Genomic_DNA"/>
</dbReference>
<accession>A0A1I5CFR4</accession>
<sequence>MNIILIISSLLASLTGNPKLAEMVKPTEMVKTTETVKPTEAVAVVKEEQNLDELHKCRFEPSPLIRLACYDRALNNLQFKTVQIPIENMGPLWRKAMEQEMKRTDYSTSFMVTQGENGAAPIILTTPAIGVPPPRPVLMLSCIDSITRLQVALPKPVESGAVTVATDRTEYRTEWFVREHGYLWESSRGLPGIEEIKRLMDSDRMNITGSNGSQITFNISQLEQAAKPLRATCRW</sequence>
<evidence type="ECO:0000313" key="2">
    <source>
        <dbReference type="Proteomes" id="UP000199011"/>
    </source>
</evidence>
<gene>
    <name evidence="1" type="ORF">SAMN05421579_12618</name>
</gene>
<dbReference type="Proteomes" id="UP000199011">
    <property type="component" value="Unassembled WGS sequence"/>
</dbReference>
<reference evidence="2" key="1">
    <citation type="submission" date="2016-10" db="EMBL/GenBank/DDBJ databases">
        <authorList>
            <person name="Varghese N."/>
            <person name="Submissions S."/>
        </authorList>
    </citation>
    <scope>NUCLEOTIDE SEQUENCE [LARGE SCALE GENOMIC DNA]</scope>
    <source>
        <strain evidence="2">DSM 16522</strain>
    </source>
</reference>
<dbReference type="Pfam" id="PF11319">
    <property type="entry name" value="VasI"/>
    <property type="match status" value="1"/>
</dbReference>
<protein>
    <submittedName>
        <fullName evidence="1">Type VI secretion system protein VasI</fullName>
    </submittedName>
</protein>
<dbReference type="RefSeq" id="WP_092519782.1">
    <property type="nucleotide sequence ID" value="NZ_CAWRAH010000077.1"/>
</dbReference>
<dbReference type="InterPro" id="IPR017738">
    <property type="entry name" value="T6SS-assoc_VCA0118"/>
</dbReference>
<proteinExistence type="predicted"/>